<dbReference type="Proteomes" id="UP000256304">
    <property type="component" value="Unassembled WGS sequence"/>
</dbReference>
<evidence type="ECO:0000313" key="3">
    <source>
        <dbReference type="Proteomes" id="UP000256304"/>
    </source>
</evidence>
<sequence>MGDIEQLQHRIAELEGQVRHLQESVGKWRRKAQGAALRFEYVSERHERGMHFISIPVADAPSDLTLHEIQQHVRDNLLPQYYPYRYYNVYTSKRHDGWVTTLVKEDNVIEMEQ</sequence>
<accession>A0A3D9SBG0</accession>
<reference evidence="2 3" key="1">
    <citation type="submission" date="2018-08" db="EMBL/GenBank/DDBJ databases">
        <title>Genomic Encyclopedia of Type Strains, Phase III (KMG-III): the genomes of soil and plant-associated and newly described type strains.</title>
        <authorList>
            <person name="Whitman W."/>
        </authorList>
    </citation>
    <scope>NUCLEOTIDE SEQUENCE [LARGE SCALE GENOMIC DNA]</scope>
    <source>
        <strain evidence="2 3">CGMCC 1.10966</strain>
    </source>
</reference>
<dbReference type="AlphaFoldDB" id="A0A3D9SBG0"/>
<dbReference type="EMBL" id="QTTN01000006">
    <property type="protein sequence ID" value="REE90616.1"/>
    <property type="molecule type" value="Genomic_DNA"/>
</dbReference>
<comment type="caution">
    <text evidence="2">The sequence shown here is derived from an EMBL/GenBank/DDBJ whole genome shotgun (WGS) entry which is preliminary data.</text>
</comment>
<evidence type="ECO:0000256" key="1">
    <source>
        <dbReference type="SAM" id="Coils"/>
    </source>
</evidence>
<protein>
    <submittedName>
        <fullName evidence="2">Uncharacterized protein</fullName>
    </submittedName>
</protein>
<keyword evidence="1" id="KW-0175">Coiled coil</keyword>
<organism evidence="2 3">
    <name type="scientific">Paenibacillus taihuensis</name>
    <dbReference type="NCBI Taxonomy" id="1156355"/>
    <lineage>
        <taxon>Bacteria</taxon>
        <taxon>Bacillati</taxon>
        <taxon>Bacillota</taxon>
        <taxon>Bacilli</taxon>
        <taxon>Bacillales</taxon>
        <taxon>Paenibacillaceae</taxon>
        <taxon>Paenibacillus</taxon>
    </lineage>
</organism>
<keyword evidence="3" id="KW-1185">Reference proteome</keyword>
<feature type="coiled-coil region" evidence="1">
    <location>
        <begin position="4"/>
        <end position="31"/>
    </location>
</feature>
<evidence type="ECO:0000313" key="2">
    <source>
        <dbReference type="EMBL" id="REE90616.1"/>
    </source>
</evidence>
<name>A0A3D9SBG0_9BACL</name>
<gene>
    <name evidence="2" type="ORF">A8990_106121</name>
</gene>
<proteinExistence type="predicted"/>